<feature type="compositionally biased region" description="Pro residues" evidence="1">
    <location>
        <begin position="45"/>
        <end position="54"/>
    </location>
</feature>
<dbReference type="InParanoid" id="Q4D348"/>
<dbReference type="AlphaFoldDB" id="Q4D348"/>
<protein>
    <submittedName>
        <fullName evidence="2">Uncharacterized protein</fullName>
    </submittedName>
</protein>
<accession>Q4D348</accession>
<dbReference type="RefSeq" id="XP_808802.1">
    <property type="nucleotide sequence ID" value="XM_803709.1"/>
</dbReference>
<evidence type="ECO:0000256" key="1">
    <source>
        <dbReference type="SAM" id="MobiDB-lite"/>
    </source>
</evidence>
<evidence type="ECO:0000313" key="2">
    <source>
        <dbReference type="EMBL" id="EAN86951.1"/>
    </source>
</evidence>
<gene>
    <name evidence="2" type="ORF">Tc00.1047053506603.43</name>
</gene>
<dbReference type="PaxDb" id="353153-Q4D348"/>
<reference evidence="2 3" key="1">
    <citation type="journal article" date="2005" name="Science">
        <title>The genome sequence of Trypanosoma cruzi, etiologic agent of Chagas disease.</title>
        <authorList>
            <person name="El-Sayed N.M."/>
            <person name="Myler P.J."/>
            <person name="Bartholomeu D.C."/>
            <person name="Nilsson D."/>
            <person name="Aggarwal G."/>
            <person name="Tran A.N."/>
            <person name="Ghedin E."/>
            <person name="Worthey E.A."/>
            <person name="Delcher A.L."/>
            <person name="Blandin G."/>
            <person name="Westenberger S.J."/>
            <person name="Caler E."/>
            <person name="Cerqueira G.C."/>
            <person name="Branche C."/>
            <person name="Haas B."/>
            <person name="Anupama A."/>
            <person name="Arner E."/>
            <person name="Aslund L."/>
            <person name="Attipoe P."/>
            <person name="Bontempi E."/>
            <person name="Bringaud F."/>
            <person name="Burton P."/>
            <person name="Cadag E."/>
            <person name="Campbell D.A."/>
            <person name="Carrington M."/>
            <person name="Crabtree J."/>
            <person name="Darban H."/>
            <person name="da Silveira J.F."/>
            <person name="de Jong P."/>
            <person name="Edwards K."/>
            <person name="Englund P.T."/>
            <person name="Fazelina G."/>
            <person name="Feldblyum T."/>
            <person name="Ferella M."/>
            <person name="Frasch A.C."/>
            <person name="Gull K."/>
            <person name="Horn D."/>
            <person name="Hou L."/>
            <person name="Huang Y."/>
            <person name="Kindlund E."/>
            <person name="Klingbeil M."/>
            <person name="Kluge S."/>
            <person name="Koo H."/>
            <person name="Lacerda D."/>
            <person name="Levin M.J."/>
            <person name="Lorenzi H."/>
            <person name="Louie T."/>
            <person name="Machado C.R."/>
            <person name="McCulloch R."/>
            <person name="McKenna A."/>
            <person name="Mizuno Y."/>
            <person name="Mottram J.C."/>
            <person name="Nelson S."/>
            <person name="Ochaya S."/>
            <person name="Osoegawa K."/>
            <person name="Pai G."/>
            <person name="Parsons M."/>
            <person name="Pentony M."/>
            <person name="Pettersson U."/>
            <person name="Pop M."/>
            <person name="Ramirez J.L."/>
            <person name="Rinta J."/>
            <person name="Robertson L."/>
            <person name="Salzberg S.L."/>
            <person name="Sanchez D.O."/>
            <person name="Seyler A."/>
            <person name="Sharma R."/>
            <person name="Shetty J."/>
            <person name="Simpson A.J."/>
            <person name="Sisk E."/>
            <person name="Tammi M.T."/>
            <person name="Tarleton R."/>
            <person name="Teixeira S."/>
            <person name="Van Aken S."/>
            <person name="Vogt C."/>
            <person name="Ward P.N."/>
            <person name="Wickstead B."/>
            <person name="Wortman J."/>
            <person name="White O."/>
            <person name="Fraser C.M."/>
            <person name="Stuart K.D."/>
            <person name="Andersson B."/>
        </authorList>
    </citation>
    <scope>NUCLEOTIDE SEQUENCE [LARGE SCALE GENOMIC DNA]</scope>
    <source>
        <strain evidence="2 3">CL Brener</strain>
    </source>
</reference>
<organism evidence="2 3">
    <name type="scientific">Trypanosoma cruzi (strain CL Brener)</name>
    <dbReference type="NCBI Taxonomy" id="353153"/>
    <lineage>
        <taxon>Eukaryota</taxon>
        <taxon>Discoba</taxon>
        <taxon>Euglenozoa</taxon>
        <taxon>Kinetoplastea</taxon>
        <taxon>Metakinetoplastina</taxon>
        <taxon>Trypanosomatida</taxon>
        <taxon>Trypanosomatidae</taxon>
        <taxon>Trypanosoma</taxon>
        <taxon>Schizotrypanum</taxon>
    </lineage>
</organism>
<feature type="region of interest" description="Disordered" evidence="1">
    <location>
        <begin position="1"/>
        <end position="56"/>
    </location>
</feature>
<feature type="compositionally biased region" description="Basic residues" evidence="1">
    <location>
        <begin position="19"/>
        <end position="29"/>
    </location>
</feature>
<dbReference type="KEGG" id="tcr:506603.43"/>
<keyword evidence="3" id="KW-1185">Reference proteome</keyword>
<name>Q4D348_TRYCC</name>
<comment type="caution">
    <text evidence="2">The sequence shown here is derived from an EMBL/GenBank/DDBJ whole genome shotgun (WGS) entry which is preliminary data.</text>
</comment>
<dbReference type="Proteomes" id="UP000002296">
    <property type="component" value="Unassembled WGS sequence"/>
</dbReference>
<dbReference type="EMBL" id="AAHK01001114">
    <property type="protein sequence ID" value="EAN86951.1"/>
    <property type="molecule type" value="Genomic_DNA"/>
</dbReference>
<proteinExistence type="predicted"/>
<sequence length="310" mass="34335">MKQGGETQKRGKRGGQAERKKKPLRRRNAPRAGGQRSSRAKFPPAARPFVPPGPRGVAKRFSLADLTSSWRCKGVLKQRPPKSLRRSYRNRPDESVFTKNLLIHRLVFPPGYADPADNDSDGSHKGKKQIYVQFRLARKCPSPQPSPLQHQATHSRRFGFPEHRLFRRRGSACLLSASLYAVAFFGRSLVPHSCSALIGTDKHTSTFKHAHTHRETHATSYMLWSGVNTENAETHTQDSGCGGFCEEGKSLQFIFLPCCGCNVGGMQLIGWYVIEGAWGTCVSPPAQRLHVLPFLFCCSSADVGFSDCAG</sequence>
<dbReference type="GeneID" id="3539313"/>
<evidence type="ECO:0000313" key="3">
    <source>
        <dbReference type="Proteomes" id="UP000002296"/>
    </source>
</evidence>